<keyword evidence="5" id="KW-0812">Transmembrane</keyword>
<evidence type="ECO:0000256" key="9">
    <source>
        <dbReference type="ARBA" id="ARBA00023010"/>
    </source>
</evidence>
<dbReference type="EMBL" id="JBGFUD010013712">
    <property type="protein sequence ID" value="MFH4983777.1"/>
    <property type="molecule type" value="Genomic_DNA"/>
</dbReference>
<dbReference type="InterPro" id="IPR019049">
    <property type="entry name" value="Nucleoporin_prot_Ndc1/Nup"/>
</dbReference>
<evidence type="ECO:0000256" key="10">
    <source>
        <dbReference type="ARBA" id="ARBA00023132"/>
    </source>
</evidence>
<evidence type="ECO:0000256" key="6">
    <source>
        <dbReference type="ARBA" id="ARBA00022816"/>
    </source>
</evidence>
<dbReference type="GO" id="GO:0005643">
    <property type="term" value="C:nuclear pore"/>
    <property type="evidence" value="ECO:0007669"/>
    <property type="project" value="UniProtKB-SubCell"/>
</dbReference>
<dbReference type="PANTHER" id="PTHR13269">
    <property type="entry name" value="NUCLEOPORIN NDC1"/>
    <property type="match status" value="1"/>
</dbReference>
<dbReference type="Proteomes" id="UP001608902">
    <property type="component" value="Unassembled WGS sequence"/>
</dbReference>
<evidence type="ECO:0000256" key="5">
    <source>
        <dbReference type="ARBA" id="ARBA00022692"/>
    </source>
</evidence>
<dbReference type="GO" id="GO:0031965">
    <property type="term" value="C:nuclear membrane"/>
    <property type="evidence" value="ECO:0007669"/>
    <property type="project" value="UniProtKB-SubCell"/>
</dbReference>
<name>A0ABD6F2J3_9BILA</name>
<proteinExistence type="inferred from homology"/>
<evidence type="ECO:0000256" key="4">
    <source>
        <dbReference type="ARBA" id="ARBA00022448"/>
    </source>
</evidence>
<sequence length="103" mass="11287">MFLAIGMLVWHSYGEDRYGVVQKDLASVLSVMLQLLAVIEKYVRNLKSEGSGRTPADVTSCQCIENTLNSVISRVVTKFGESLRSAGLTDEEFDALRALSSTV</sequence>
<evidence type="ECO:0000256" key="7">
    <source>
        <dbReference type="ARBA" id="ARBA00022927"/>
    </source>
</evidence>
<evidence type="ECO:0000256" key="3">
    <source>
        <dbReference type="ARBA" id="ARBA00005760"/>
    </source>
</evidence>
<keyword evidence="7" id="KW-0653">Protein transport</keyword>
<keyword evidence="14" id="KW-1185">Reference proteome</keyword>
<organism evidence="13 14">
    <name type="scientific">Gnathostoma spinigerum</name>
    <dbReference type="NCBI Taxonomy" id="75299"/>
    <lineage>
        <taxon>Eukaryota</taxon>
        <taxon>Metazoa</taxon>
        <taxon>Ecdysozoa</taxon>
        <taxon>Nematoda</taxon>
        <taxon>Chromadorea</taxon>
        <taxon>Rhabditida</taxon>
        <taxon>Spirurina</taxon>
        <taxon>Gnathostomatomorpha</taxon>
        <taxon>Gnathostomatoidea</taxon>
        <taxon>Gnathostomatidae</taxon>
        <taxon>Gnathostoma</taxon>
    </lineage>
</organism>
<comment type="caution">
    <text evidence="13">The sequence shown here is derived from an EMBL/GenBank/DDBJ whole genome shotgun (WGS) entry which is preliminary data.</text>
</comment>
<comment type="similarity">
    <text evidence="3">Belongs to the NDC1 family.</text>
</comment>
<dbReference type="GO" id="GO:0015031">
    <property type="term" value="P:protein transport"/>
    <property type="evidence" value="ECO:0007669"/>
    <property type="project" value="UniProtKB-KW"/>
</dbReference>
<keyword evidence="6" id="KW-0509">mRNA transport</keyword>
<dbReference type="GO" id="GO:0051028">
    <property type="term" value="P:mRNA transport"/>
    <property type="evidence" value="ECO:0007669"/>
    <property type="project" value="UniProtKB-KW"/>
</dbReference>
<reference evidence="13 14" key="1">
    <citation type="submission" date="2024-08" db="EMBL/GenBank/DDBJ databases">
        <title>Gnathostoma spinigerum genome.</title>
        <authorList>
            <person name="Gonzalez-Bertolin B."/>
            <person name="Monzon S."/>
            <person name="Zaballos A."/>
            <person name="Jimenez P."/>
            <person name="Dekumyoy P."/>
            <person name="Varona S."/>
            <person name="Cuesta I."/>
            <person name="Sumanam S."/>
            <person name="Adisakwattana P."/>
            <person name="Gasser R.B."/>
            <person name="Hernandez-Gonzalez A."/>
            <person name="Young N.D."/>
            <person name="Perteguer M.J."/>
        </authorList>
    </citation>
    <scope>NUCLEOTIDE SEQUENCE [LARGE SCALE GENOMIC DNA]</scope>
    <source>
        <strain evidence="13">AL3</strain>
        <tissue evidence="13">Liver</tissue>
    </source>
</reference>
<evidence type="ECO:0000256" key="12">
    <source>
        <dbReference type="ARBA" id="ARBA00023242"/>
    </source>
</evidence>
<evidence type="ECO:0000313" key="14">
    <source>
        <dbReference type="Proteomes" id="UP001608902"/>
    </source>
</evidence>
<keyword evidence="10" id="KW-0906">Nuclear pore complex</keyword>
<evidence type="ECO:0000256" key="1">
    <source>
        <dbReference type="ARBA" id="ARBA00004232"/>
    </source>
</evidence>
<dbReference type="PANTHER" id="PTHR13269:SF6">
    <property type="entry name" value="NUCLEOPORIN NDC1"/>
    <property type="match status" value="1"/>
</dbReference>
<keyword evidence="12" id="KW-0539">Nucleus</keyword>
<evidence type="ECO:0000256" key="11">
    <source>
        <dbReference type="ARBA" id="ARBA00023136"/>
    </source>
</evidence>
<evidence type="ECO:0000256" key="8">
    <source>
        <dbReference type="ARBA" id="ARBA00022989"/>
    </source>
</evidence>
<dbReference type="AlphaFoldDB" id="A0ABD6F2J3"/>
<keyword evidence="4" id="KW-0813">Transport</keyword>
<gene>
    <name evidence="13" type="ORF">AB6A40_010486</name>
</gene>
<accession>A0ABD6F2J3</accession>
<keyword evidence="9" id="KW-0811">Translocation</keyword>
<protein>
    <submittedName>
        <fullName evidence="13">Uncharacterized protein</fullName>
    </submittedName>
</protein>
<keyword evidence="8" id="KW-1133">Transmembrane helix</keyword>
<keyword evidence="11" id="KW-0472">Membrane</keyword>
<comment type="subcellular location">
    <subcellularLocation>
        <location evidence="1">Nucleus membrane</location>
        <topology evidence="1">Multi-pass membrane protein</topology>
    </subcellularLocation>
    <subcellularLocation>
        <location evidence="2">Nucleus</location>
        <location evidence="2">Nuclear pore complex</location>
    </subcellularLocation>
</comment>
<evidence type="ECO:0000313" key="13">
    <source>
        <dbReference type="EMBL" id="MFH4983777.1"/>
    </source>
</evidence>
<evidence type="ECO:0000256" key="2">
    <source>
        <dbReference type="ARBA" id="ARBA00004567"/>
    </source>
</evidence>
<dbReference type="Pfam" id="PF09531">
    <property type="entry name" value="Ndc1_Nup"/>
    <property type="match status" value="1"/>
</dbReference>